<evidence type="ECO:0000256" key="1">
    <source>
        <dbReference type="SAM" id="SignalP"/>
    </source>
</evidence>
<dbReference type="AlphaFoldDB" id="A0A8X8H134"/>
<accession>A0A8X8H134</accession>
<comment type="caution">
    <text evidence="2">The sequence shown here is derived from an EMBL/GenBank/DDBJ whole genome shotgun (WGS) entry which is preliminary data.</text>
</comment>
<sequence length="112" mass="12104">MKSMKFAVMGVGLALLGACTSAGGVGPDGQPRLIAQPADTSFFDRKPLENGRAAIAYDPDGCQNWLIDDGAEGYASRRRDPRSGLPVCNNQFPPGYVVNEYRTNRFPDILPN</sequence>
<evidence type="ECO:0000313" key="3">
    <source>
        <dbReference type="Proteomes" id="UP000484076"/>
    </source>
</evidence>
<keyword evidence="3" id="KW-1185">Reference proteome</keyword>
<gene>
    <name evidence="2" type="ORF">GEU84_007420</name>
</gene>
<organism evidence="2 3">
    <name type="scientific">Fertoeibacter niger</name>
    <dbReference type="NCBI Taxonomy" id="2656921"/>
    <lineage>
        <taxon>Bacteria</taxon>
        <taxon>Pseudomonadati</taxon>
        <taxon>Pseudomonadota</taxon>
        <taxon>Alphaproteobacteria</taxon>
        <taxon>Rhodobacterales</taxon>
        <taxon>Paracoccaceae</taxon>
        <taxon>Fertoeibacter</taxon>
    </lineage>
</organism>
<reference evidence="2" key="1">
    <citation type="submission" date="2020-05" db="EMBL/GenBank/DDBJ databases">
        <title>Fertoebacter nigrum gen. nov., sp. nov., a new member of the family Rhodobacteraceae.</title>
        <authorList>
            <person name="Szuroczki S."/>
            <person name="Abbaszade G."/>
            <person name="Buni D."/>
            <person name="Schumann P."/>
            <person name="Toth E."/>
        </authorList>
    </citation>
    <scope>NUCLEOTIDE SEQUENCE</scope>
    <source>
        <strain evidence="2">RG-N-1a</strain>
    </source>
</reference>
<feature type="chain" id="PRO_5036452053" description="Lipoprotein" evidence="1">
    <location>
        <begin position="25"/>
        <end position="112"/>
    </location>
</feature>
<keyword evidence="1" id="KW-0732">Signal</keyword>
<evidence type="ECO:0008006" key="4">
    <source>
        <dbReference type="Google" id="ProtNLM"/>
    </source>
</evidence>
<dbReference type="EMBL" id="WHUT02000003">
    <property type="protein sequence ID" value="NUB44207.1"/>
    <property type="molecule type" value="Genomic_DNA"/>
</dbReference>
<dbReference type="RefSeq" id="WP_152824578.1">
    <property type="nucleotide sequence ID" value="NZ_WHUT02000003.1"/>
</dbReference>
<feature type="signal peptide" evidence="1">
    <location>
        <begin position="1"/>
        <end position="24"/>
    </location>
</feature>
<dbReference type="PROSITE" id="PS51257">
    <property type="entry name" value="PROKAR_LIPOPROTEIN"/>
    <property type="match status" value="1"/>
</dbReference>
<name>A0A8X8H134_9RHOB</name>
<proteinExistence type="predicted"/>
<evidence type="ECO:0000313" key="2">
    <source>
        <dbReference type="EMBL" id="NUB44207.1"/>
    </source>
</evidence>
<dbReference type="Proteomes" id="UP000484076">
    <property type="component" value="Unassembled WGS sequence"/>
</dbReference>
<protein>
    <recommendedName>
        <fullName evidence="4">Lipoprotein</fullName>
    </recommendedName>
</protein>